<organism evidence="1">
    <name type="scientific">Spodoptera frugiperda</name>
    <name type="common">Fall armyworm</name>
    <dbReference type="NCBI Taxonomy" id="7108"/>
    <lineage>
        <taxon>Eukaryota</taxon>
        <taxon>Metazoa</taxon>
        <taxon>Ecdysozoa</taxon>
        <taxon>Arthropoda</taxon>
        <taxon>Hexapoda</taxon>
        <taxon>Insecta</taxon>
        <taxon>Pterygota</taxon>
        <taxon>Neoptera</taxon>
        <taxon>Endopterygota</taxon>
        <taxon>Lepidoptera</taxon>
        <taxon>Glossata</taxon>
        <taxon>Ditrysia</taxon>
        <taxon>Noctuoidea</taxon>
        <taxon>Noctuidae</taxon>
        <taxon>Amphipyrinae</taxon>
        <taxon>Spodoptera</taxon>
    </lineage>
</organism>
<name>A0A2H1VFR4_SPOFR</name>
<sequence length="176" mass="19854">MTASLVEWSQVRLPNKGSRVDSRIGQSITGLFSNFRKFLGSSTESGIVSRIWQYAHPLLHGTYNTNVWESHASARMGRLDRSDTTASQKTDRVSLLPYTGHNSTVGGTEKFLKSRKIPIVFRCVSEVTGGAFPFPDFLTPKRPPTHLYRLWCLKCPWVAAIAYYQVICLLVYRLIA</sequence>
<evidence type="ECO:0000313" key="1">
    <source>
        <dbReference type="EMBL" id="SOQ39626.1"/>
    </source>
</evidence>
<dbReference type="AlphaFoldDB" id="A0A2H1VFR4"/>
<proteinExistence type="predicted"/>
<reference evidence="1" key="1">
    <citation type="submission" date="2016-07" db="EMBL/GenBank/DDBJ databases">
        <authorList>
            <person name="Bretaudeau A."/>
        </authorList>
    </citation>
    <scope>NUCLEOTIDE SEQUENCE</scope>
    <source>
        <strain evidence="1">Rice</strain>
        <tissue evidence="1">Whole body</tissue>
    </source>
</reference>
<dbReference type="EMBL" id="ODYU01002305">
    <property type="protein sequence ID" value="SOQ39626.1"/>
    <property type="molecule type" value="Genomic_DNA"/>
</dbReference>
<accession>A0A2H1VFR4</accession>
<gene>
    <name evidence="1" type="ORF">SFRICE_023556</name>
</gene>
<protein>
    <submittedName>
        <fullName evidence="1">SFRICE_023556</fullName>
    </submittedName>
</protein>